<dbReference type="CDD" id="cd00037">
    <property type="entry name" value="CLECT"/>
    <property type="match status" value="1"/>
</dbReference>
<accession>A0A9W3B6J3</accession>
<evidence type="ECO:0000259" key="3">
    <source>
        <dbReference type="PROSITE" id="PS50041"/>
    </source>
</evidence>
<dbReference type="AlphaFoldDB" id="A0A9W3B6J3"/>
<keyword evidence="4" id="KW-1185">Reference proteome</keyword>
<feature type="transmembrane region" description="Helical" evidence="1">
    <location>
        <begin position="42"/>
        <end position="61"/>
    </location>
</feature>
<gene>
    <name evidence="5" type="primary">LOC106064542</name>
</gene>
<dbReference type="InterPro" id="IPR016187">
    <property type="entry name" value="CTDL_fold"/>
</dbReference>
<keyword evidence="1" id="KW-0472">Membrane</keyword>
<protein>
    <submittedName>
        <fullName evidence="5">Uncharacterized protein LOC106064542 isoform X1</fullName>
    </submittedName>
</protein>
<keyword evidence="1" id="KW-1133">Transmembrane helix</keyword>
<dbReference type="GeneID" id="106064542"/>
<dbReference type="Gene3D" id="3.10.100.10">
    <property type="entry name" value="Mannose-Binding Protein A, subunit A"/>
    <property type="match status" value="1"/>
</dbReference>
<evidence type="ECO:0000313" key="4">
    <source>
        <dbReference type="Proteomes" id="UP001165740"/>
    </source>
</evidence>
<keyword evidence="1" id="KW-0812">Transmembrane</keyword>
<dbReference type="PROSITE" id="PS50041">
    <property type="entry name" value="C_TYPE_LECTIN_2"/>
    <property type="match status" value="1"/>
</dbReference>
<feature type="signal peptide" evidence="2">
    <location>
        <begin position="1"/>
        <end position="26"/>
    </location>
</feature>
<feature type="transmembrane region" description="Helical" evidence="1">
    <location>
        <begin position="68"/>
        <end position="86"/>
    </location>
</feature>
<dbReference type="InterPro" id="IPR016186">
    <property type="entry name" value="C-type_lectin-like/link_sf"/>
</dbReference>
<evidence type="ECO:0000256" key="1">
    <source>
        <dbReference type="SAM" id="Phobius"/>
    </source>
</evidence>
<reference evidence="5" key="1">
    <citation type="submission" date="2025-08" db="UniProtKB">
        <authorList>
            <consortium name="RefSeq"/>
        </authorList>
    </citation>
    <scope>IDENTIFICATION</scope>
</reference>
<sequence>MPTECTTLCFLFFSLTLLLQPMPTECTTLCFLFFSLTLLLQPMPTECTTLCFLFFSATLLLQPMPTECTTLCFLFFSLTLLLQPMPTECKTLCFLFFSLTLLLQPMPTECTTLCFLFFSLTLLLQPMPTKCTTLCFLFFSATLWLQPMPKECTTSGTLSHTISTQILALMTSMCITRPVQCPPTAVKHTLNNVTSCYTLHATPMTWAEAYDVCRREGSTSALISIETEVEQRFLVSQIIQDPALSVVGQNGFYTSGSDVGNEHSFKWTDTCIPQSLGQPVGTLVSLIT</sequence>
<organism evidence="4 5">
    <name type="scientific">Biomphalaria glabrata</name>
    <name type="common">Bloodfluke planorb</name>
    <name type="synonym">Freshwater snail</name>
    <dbReference type="NCBI Taxonomy" id="6526"/>
    <lineage>
        <taxon>Eukaryota</taxon>
        <taxon>Metazoa</taxon>
        <taxon>Spiralia</taxon>
        <taxon>Lophotrochozoa</taxon>
        <taxon>Mollusca</taxon>
        <taxon>Gastropoda</taxon>
        <taxon>Heterobranchia</taxon>
        <taxon>Euthyneura</taxon>
        <taxon>Panpulmonata</taxon>
        <taxon>Hygrophila</taxon>
        <taxon>Lymnaeoidea</taxon>
        <taxon>Planorbidae</taxon>
        <taxon>Biomphalaria</taxon>
    </lineage>
</organism>
<dbReference type="SUPFAM" id="SSF56436">
    <property type="entry name" value="C-type lectin-like"/>
    <property type="match status" value="1"/>
</dbReference>
<dbReference type="RefSeq" id="XP_055895092.1">
    <property type="nucleotide sequence ID" value="XM_056039117.1"/>
</dbReference>
<dbReference type="InterPro" id="IPR001304">
    <property type="entry name" value="C-type_lectin-like"/>
</dbReference>
<evidence type="ECO:0000313" key="5">
    <source>
        <dbReference type="RefSeq" id="XP_055895092.1"/>
    </source>
</evidence>
<feature type="chain" id="PRO_5040811264" evidence="2">
    <location>
        <begin position="27"/>
        <end position="288"/>
    </location>
</feature>
<evidence type="ECO:0000256" key="2">
    <source>
        <dbReference type="SAM" id="SignalP"/>
    </source>
</evidence>
<keyword evidence="2" id="KW-0732">Signal</keyword>
<dbReference type="OrthoDB" id="441660at2759"/>
<dbReference type="Proteomes" id="UP001165740">
    <property type="component" value="Chromosome 8"/>
</dbReference>
<proteinExistence type="predicted"/>
<feature type="transmembrane region" description="Helical" evidence="1">
    <location>
        <begin position="106"/>
        <end position="124"/>
    </location>
</feature>
<name>A0A9W3B6J3_BIOGL</name>
<feature type="domain" description="C-type lectin" evidence="3">
    <location>
        <begin position="196"/>
        <end position="269"/>
    </location>
</feature>